<sequence>MMGTRSLFKELDKSQKLEVRLGDNKQLQVAGKGTISITSHGKVKLLPNVLFVPSLTHNLLSIGQLMVSRYYIVFDDGSCVIKDKK</sequence>
<organism evidence="1 2">
    <name type="scientific">Pistacia integerrima</name>
    <dbReference type="NCBI Taxonomy" id="434235"/>
    <lineage>
        <taxon>Eukaryota</taxon>
        <taxon>Viridiplantae</taxon>
        <taxon>Streptophyta</taxon>
        <taxon>Embryophyta</taxon>
        <taxon>Tracheophyta</taxon>
        <taxon>Spermatophyta</taxon>
        <taxon>Magnoliopsida</taxon>
        <taxon>eudicotyledons</taxon>
        <taxon>Gunneridae</taxon>
        <taxon>Pentapetalae</taxon>
        <taxon>rosids</taxon>
        <taxon>malvids</taxon>
        <taxon>Sapindales</taxon>
        <taxon>Anacardiaceae</taxon>
        <taxon>Pistacia</taxon>
    </lineage>
</organism>
<name>A0ACC0XRB3_9ROSI</name>
<gene>
    <name evidence="1" type="ORF">Pint_31220</name>
</gene>
<accession>A0ACC0XRB3</accession>
<keyword evidence="2" id="KW-1185">Reference proteome</keyword>
<evidence type="ECO:0000313" key="1">
    <source>
        <dbReference type="EMBL" id="KAJ0021072.1"/>
    </source>
</evidence>
<proteinExistence type="predicted"/>
<comment type="caution">
    <text evidence="1">The sequence shown here is derived from an EMBL/GenBank/DDBJ whole genome shotgun (WGS) entry which is preliminary data.</text>
</comment>
<protein>
    <submittedName>
        <fullName evidence="1">Uncharacterized protein</fullName>
    </submittedName>
</protein>
<dbReference type="Proteomes" id="UP001163603">
    <property type="component" value="Chromosome 11"/>
</dbReference>
<reference evidence="2" key="1">
    <citation type="journal article" date="2023" name="G3 (Bethesda)">
        <title>Genome assembly and association tests identify interacting loci associated with vigor, precocity, and sex in interspecific pistachio rootstocks.</title>
        <authorList>
            <person name="Palmer W."/>
            <person name="Jacygrad E."/>
            <person name="Sagayaradj S."/>
            <person name="Cavanaugh K."/>
            <person name="Han R."/>
            <person name="Bertier L."/>
            <person name="Beede B."/>
            <person name="Kafkas S."/>
            <person name="Golino D."/>
            <person name="Preece J."/>
            <person name="Michelmore R."/>
        </authorList>
    </citation>
    <scope>NUCLEOTIDE SEQUENCE [LARGE SCALE GENOMIC DNA]</scope>
</reference>
<dbReference type="EMBL" id="CM047746">
    <property type="protein sequence ID" value="KAJ0021072.1"/>
    <property type="molecule type" value="Genomic_DNA"/>
</dbReference>
<evidence type="ECO:0000313" key="2">
    <source>
        <dbReference type="Proteomes" id="UP001163603"/>
    </source>
</evidence>